<gene>
    <name evidence="4" type="ORF">H9846_01365</name>
</gene>
<feature type="domain" description="PepSY" evidence="3">
    <location>
        <begin position="83"/>
        <end position="147"/>
    </location>
</feature>
<keyword evidence="2" id="KW-0732">Signal</keyword>
<proteinExistence type="predicted"/>
<dbReference type="Gene3D" id="3.10.450.40">
    <property type="match status" value="2"/>
</dbReference>
<evidence type="ECO:0000313" key="4">
    <source>
        <dbReference type="EMBL" id="HIX94092.1"/>
    </source>
</evidence>
<reference evidence="4" key="2">
    <citation type="submission" date="2021-04" db="EMBL/GenBank/DDBJ databases">
        <authorList>
            <person name="Gilroy R."/>
        </authorList>
    </citation>
    <scope>NUCLEOTIDE SEQUENCE</scope>
    <source>
        <strain evidence="4">ChiHecec2B26-7398</strain>
    </source>
</reference>
<feature type="signal peptide" evidence="2">
    <location>
        <begin position="1"/>
        <end position="25"/>
    </location>
</feature>
<evidence type="ECO:0000256" key="1">
    <source>
        <dbReference type="SAM" id="MobiDB-lite"/>
    </source>
</evidence>
<dbReference type="AlphaFoldDB" id="A0A9D1XZA2"/>
<name>A0A9D1XZA2_9FIRM</name>
<reference evidence="4" key="1">
    <citation type="journal article" date="2021" name="PeerJ">
        <title>Extensive microbial diversity within the chicken gut microbiome revealed by metagenomics and culture.</title>
        <authorList>
            <person name="Gilroy R."/>
            <person name="Ravi A."/>
            <person name="Getino M."/>
            <person name="Pursley I."/>
            <person name="Horton D.L."/>
            <person name="Alikhan N.F."/>
            <person name="Baker D."/>
            <person name="Gharbi K."/>
            <person name="Hall N."/>
            <person name="Watson M."/>
            <person name="Adriaenssens E.M."/>
            <person name="Foster-Nyarko E."/>
            <person name="Jarju S."/>
            <person name="Secka A."/>
            <person name="Antonio M."/>
            <person name="Oren A."/>
            <person name="Chaudhuri R.R."/>
            <person name="La Ragione R."/>
            <person name="Hildebrand F."/>
            <person name="Pallen M.J."/>
        </authorList>
    </citation>
    <scope>NUCLEOTIDE SEQUENCE</scope>
    <source>
        <strain evidence="4">ChiHecec2B26-7398</strain>
    </source>
</reference>
<evidence type="ECO:0000256" key="2">
    <source>
        <dbReference type="SAM" id="SignalP"/>
    </source>
</evidence>
<evidence type="ECO:0000259" key="3">
    <source>
        <dbReference type="Pfam" id="PF03413"/>
    </source>
</evidence>
<protein>
    <submittedName>
        <fullName evidence="4">PepSY domain-containing protein</fullName>
    </submittedName>
</protein>
<dbReference type="Proteomes" id="UP000886751">
    <property type="component" value="Unassembled WGS sequence"/>
</dbReference>
<feature type="compositionally biased region" description="Low complexity" evidence="1">
    <location>
        <begin position="45"/>
        <end position="65"/>
    </location>
</feature>
<comment type="caution">
    <text evidence="4">The sequence shown here is derived from an EMBL/GenBank/DDBJ whole genome shotgun (WGS) entry which is preliminary data.</text>
</comment>
<dbReference type="EMBL" id="DXEI01000026">
    <property type="protein sequence ID" value="HIX94092.1"/>
    <property type="molecule type" value="Genomic_DNA"/>
</dbReference>
<dbReference type="PROSITE" id="PS51257">
    <property type="entry name" value="PROKAR_LIPOPROTEIN"/>
    <property type="match status" value="1"/>
</dbReference>
<sequence>MKRRIIALTATAALAALLLTGCAEAANFDGPAQGPAPVPVTGESAAQDDAAPAATEAPAPVAAPASEGNAGIAGSADPNSGYIGEDAAKTTALTRAGLAESDVEAIRVRLDYDDGRAEYDVEFWLRTDTGAAEYDYEIDALTGEVLAFDYDAEDYDAAQAAQTPPAASGTGITAEEAKQIALEHAGVNEADIRALELETDRDDGRTVYEFSWKVGWTEYDYDIDAATGEILSFSQDVDD</sequence>
<dbReference type="Pfam" id="PF03413">
    <property type="entry name" value="PepSY"/>
    <property type="match status" value="2"/>
</dbReference>
<feature type="region of interest" description="Disordered" evidence="1">
    <location>
        <begin position="34"/>
        <end position="77"/>
    </location>
</feature>
<feature type="domain" description="PepSY" evidence="3">
    <location>
        <begin position="172"/>
        <end position="232"/>
    </location>
</feature>
<organism evidence="4 5">
    <name type="scientific">Candidatus Gemmiger excrementipullorum</name>
    <dbReference type="NCBI Taxonomy" id="2838610"/>
    <lineage>
        <taxon>Bacteria</taxon>
        <taxon>Bacillati</taxon>
        <taxon>Bacillota</taxon>
        <taxon>Clostridia</taxon>
        <taxon>Eubacteriales</taxon>
        <taxon>Gemmiger</taxon>
    </lineage>
</organism>
<feature type="chain" id="PRO_5039631821" evidence="2">
    <location>
        <begin position="26"/>
        <end position="239"/>
    </location>
</feature>
<accession>A0A9D1XZA2</accession>
<evidence type="ECO:0000313" key="5">
    <source>
        <dbReference type="Proteomes" id="UP000886751"/>
    </source>
</evidence>
<dbReference type="InterPro" id="IPR025711">
    <property type="entry name" value="PepSY"/>
</dbReference>